<dbReference type="InterPro" id="IPR050640">
    <property type="entry name" value="Bact_2-comp_sensor_kinase"/>
</dbReference>
<dbReference type="InterPro" id="IPR003594">
    <property type="entry name" value="HATPase_dom"/>
</dbReference>
<accession>A0A1M7PPF3</accession>
<dbReference type="GO" id="GO:0000155">
    <property type="term" value="F:phosphorelay sensor kinase activity"/>
    <property type="evidence" value="ECO:0007669"/>
    <property type="project" value="InterPro"/>
</dbReference>
<keyword evidence="5" id="KW-1185">Reference proteome</keyword>
<dbReference type="Pfam" id="PF06580">
    <property type="entry name" value="His_kinase"/>
    <property type="match status" value="1"/>
</dbReference>
<dbReference type="SUPFAM" id="SSF55874">
    <property type="entry name" value="ATPase domain of HSP90 chaperone/DNA topoisomerase II/histidine kinase"/>
    <property type="match status" value="1"/>
</dbReference>
<keyword evidence="2" id="KW-0472">Membrane</keyword>
<keyword evidence="2" id="KW-1133">Transmembrane helix</keyword>
<evidence type="ECO:0000313" key="5">
    <source>
        <dbReference type="Proteomes" id="UP000184339"/>
    </source>
</evidence>
<dbReference type="EMBL" id="FRCX01000005">
    <property type="protein sequence ID" value="SHN19171.1"/>
    <property type="molecule type" value="Genomic_DNA"/>
</dbReference>
<evidence type="ECO:0000259" key="3">
    <source>
        <dbReference type="SMART" id="SM00387"/>
    </source>
</evidence>
<dbReference type="GO" id="GO:0016020">
    <property type="term" value="C:membrane"/>
    <property type="evidence" value="ECO:0007669"/>
    <property type="project" value="InterPro"/>
</dbReference>
<keyword evidence="1" id="KW-0175">Coiled coil</keyword>
<feature type="transmembrane region" description="Helical" evidence="2">
    <location>
        <begin position="44"/>
        <end position="62"/>
    </location>
</feature>
<proteinExistence type="predicted"/>
<evidence type="ECO:0000313" key="4">
    <source>
        <dbReference type="EMBL" id="SHN19171.1"/>
    </source>
</evidence>
<sequence length="309" mass="34426">MKKNRLAQAGYNNAKSLLDIIREIGETAVTLWWHFFDWLAQVEWRKLVIIWLLLLILSASLFHVNEQAWGFILASFGLKVLAGGKRKAELEARSAESHADEESIERRVVEARMAALQAQVEPHFLFNTLALIGQLIETDPPQAARIHQNLIDYLRATLPQMRAKGAGTLGRQIEMSRAYLAIMQARMRSRLAVSVDVPQDMLSATFPVMMLQILIENAIKHGLEPKIDGGRIDIRAAVDNQMLQVDVIDDGVGFNPFSSDGVGLANVRERLRIQYGNRAQLVIEAPLTGGTRASIRVPYAPDIFAGAPK</sequence>
<dbReference type="InterPro" id="IPR010559">
    <property type="entry name" value="Sig_transdc_His_kin_internal"/>
</dbReference>
<dbReference type="SMART" id="SM00387">
    <property type="entry name" value="HATPase_c"/>
    <property type="match status" value="1"/>
</dbReference>
<dbReference type="RefSeq" id="WP_072785094.1">
    <property type="nucleotide sequence ID" value="NZ_FRCX01000005.1"/>
</dbReference>
<evidence type="ECO:0000256" key="2">
    <source>
        <dbReference type="SAM" id="Phobius"/>
    </source>
</evidence>
<organism evidence="4 5">
    <name type="scientific">Duganella sacchari</name>
    <dbReference type="NCBI Taxonomy" id="551987"/>
    <lineage>
        <taxon>Bacteria</taxon>
        <taxon>Pseudomonadati</taxon>
        <taxon>Pseudomonadota</taxon>
        <taxon>Betaproteobacteria</taxon>
        <taxon>Burkholderiales</taxon>
        <taxon>Oxalobacteraceae</taxon>
        <taxon>Telluria group</taxon>
        <taxon>Duganella</taxon>
    </lineage>
</organism>
<dbReference type="STRING" id="551987.SAMN05192549_105272"/>
<keyword evidence="2" id="KW-0812">Transmembrane</keyword>
<dbReference type="PANTHER" id="PTHR34220">
    <property type="entry name" value="SENSOR HISTIDINE KINASE YPDA"/>
    <property type="match status" value="1"/>
</dbReference>
<dbReference type="Pfam" id="PF02518">
    <property type="entry name" value="HATPase_c"/>
    <property type="match status" value="1"/>
</dbReference>
<feature type="domain" description="Histidine kinase/HSP90-like ATPase" evidence="3">
    <location>
        <begin position="202"/>
        <end position="301"/>
    </location>
</feature>
<gene>
    <name evidence="4" type="ORF">SAMN05192549_105272</name>
</gene>
<dbReference type="AlphaFoldDB" id="A0A1M7PPF3"/>
<dbReference type="Gene3D" id="3.30.565.10">
    <property type="entry name" value="Histidine kinase-like ATPase, C-terminal domain"/>
    <property type="match status" value="1"/>
</dbReference>
<feature type="coiled-coil region" evidence="1">
    <location>
        <begin position="85"/>
        <end position="119"/>
    </location>
</feature>
<name>A0A1M7PPF3_9BURK</name>
<protein>
    <recommendedName>
        <fullName evidence="3">Histidine kinase/HSP90-like ATPase domain-containing protein</fullName>
    </recommendedName>
</protein>
<dbReference type="Proteomes" id="UP000184339">
    <property type="component" value="Unassembled WGS sequence"/>
</dbReference>
<evidence type="ECO:0000256" key="1">
    <source>
        <dbReference type="SAM" id="Coils"/>
    </source>
</evidence>
<dbReference type="OrthoDB" id="2514702at2"/>
<reference evidence="5" key="1">
    <citation type="submission" date="2016-11" db="EMBL/GenBank/DDBJ databases">
        <authorList>
            <person name="Varghese N."/>
            <person name="Submissions S."/>
        </authorList>
    </citation>
    <scope>NUCLEOTIDE SEQUENCE [LARGE SCALE GENOMIC DNA]</scope>
    <source>
        <strain evidence="5">Sac-22</strain>
    </source>
</reference>
<dbReference type="PANTHER" id="PTHR34220:SF9">
    <property type="entry name" value="SIGNAL TRANSDUCTION HISTIDINE KINASE INTERNAL REGION DOMAIN-CONTAINING PROTEIN"/>
    <property type="match status" value="1"/>
</dbReference>
<dbReference type="InterPro" id="IPR036890">
    <property type="entry name" value="HATPase_C_sf"/>
</dbReference>